<dbReference type="SUPFAM" id="SSF49785">
    <property type="entry name" value="Galactose-binding domain-like"/>
    <property type="match status" value="1"/>
</dbReference>
<dbReference type="PANTHER" id="PTHR46877">
    <property type="entry name" value="EPH RECEPTOR A5"/>
    <property type="match status" value="1"/>
</dbReference>
<keyword evidence="2" id="KW-0547">Nucleotide-binding</keyword>
<dbReference type="InterPro" id="IPR008979">
    <property type="entry name" value="Galactose-bd-like_sf"/>
</dbReference>
<dbReference type="PANTHER" id="PTHR46877:SF14">
    <property type="entry name" value="RECEPTOR PROTEIN-TYROSINE KINASE"/>
    <property type="match status" value="1"/>
</dbReference>
<evidence type="ECO:0000313" key="7">
    <source>
        <dbReference type="Proteomes" id="UP000515163"/>
    </source>
</evidence>
<protein>
    <submittedName>
        <fullName evidence="8">Ephrin type-B receptor 1-A-like</fullName>
    </submittedName>
</protein>
<evidence type="ECO:0000256" key="2">
    <source>
        <dbReference type="ARBA" id="ARBA00022741"/>
    </source>
</evidence>
<dbReference type="Proteomes" id="UP000515163">
    <property type="component" value="Unplaced"/>
</dbReference>
<dbReference type="SMART" id="SM00615">
    <property type="entry name" value="EPH_lbd"/>
    <property type="match status" value="1"/>
</dbReference>
<dbReference type="Pfam" id="PF01404">
    <property type="entry name" value="Ephrin_lbd"/>
    <property type="match status" value="1"/>
</dbReference>
<keyword evidence="3" id="KW-0067">ATP-binding</keyword>
<evidence type="ECO:0000256" key="3">
    <source>
        <dbReference type="ARBA" id="ARBA00022840"/>
    </source>
</evidence>
<dbReference type="InterPro" id="IPR001090">
    <property type="entry name" value="Ephrin_rcpt_lig-bd_dom"/>
</dbReference>
<comment type="subcellular location">
    <subcellularLocation>
        <location evidence="1">Membrane</location>
        <topology evidence="1">Single-pass membrane protein</topology>
    </subcellularLocation>
</comment>
<keyword evidence="4" id="KW-0472">Membrane</keyword>
<dbReference type="OrthoDB" id="4062651at2759"/>
<evidence type="ECO:0000256" key="5">
    <source>
        <dbReference type="ARBA" id="ARBA00023170"/>
    </source>
</evidence>
<reference evidence="8" key="1">
    <citation type="submission" date="2025-08" db="UniProtKB">
        <authorList>
            <consortium name="RefSeq"/>
        </authorList>
    </citation>
    <scope>IDENTIFICATION</scope>
    <source>
        <tissue evidence="8">Tentacle</tissue>
    </source>
</reference>
<dbReference type="AlphaFoldDB" id="A0A6P8IJI6"/>
<feature type="domain" description="Eph LBD" evidence="6">
    <location>
        <begin position="1"/>
        <end position="182"/>
    </location>
</feature>
<gene>
    <name evidence="8" type="primary">LOC116301878</name>
</gene>
<sequence length="252" mass="28500">MILLCFCGVALSETDILLDGLRNAYFSISGRAGYGAGGWFGYGKNRYAVCDSFARTKEPTNWLRTDFIDVKDAIRVDIIVNYTVRKCRPGQTYCKEYFKLYGYQTLKTSPRPNPLVTPFDFLAKAKPTNVPDRPTRPGDFNLLKVSIKIKRKGLYLAFYDQGSCLSLLSVRVSFNYCPEIQKRLVTFARTASPFSDSSADQVEGRCTDQQSRNTTVLTATCTSQGNWMINDNVRCLCQPGYRYSSYPKPRCC</sequence>
<dbReference type="Gene3D" id="2.60.120.260">
    <property type="entry name" value="Galactose-binding domain-like"/>
    <property type="match status" value="1"/>
</dbReference>
<dbReference type="RefSeq" id="XP_031566900.1">
    <property type="nucleotide sequence ID" value="XM_031711040.1"/>
</dbReference>
<evidence type="ECO:0000256" key="1">
    <source>
        <dbReference type="ARBA" id="ARBA00004167"/>
    </source>
</evidence>
<dbReference type="KEGG" id="aten:116301878"/>
<proteinExistence type="predicted"/>
<dbReference type="InParanoid" id="A0A6P8IJI6"/>
<evidence type="ECO:0000313" key="8">
    <source>
        <dbReference type="RefSeq" id="XP_031566900.1"/>
    </source>
</evidence>
<name>A0A6P8IJI6_ACTTE</name>
<dbReference type="InterPro" id="IPR050449">
    <property type="entry name" value="Ephrin_rcpt_TKs"/>
</dbReference>
<dbReference type="Gene3D" id="2.60.40.1770">
    <property type="entry name" value="ephrin a2 ectodomain"/>
    <property type="match status" value="1"/>
</dbReference>
<evidence type="ECO:0000256" key="4">
    <source>
        <dbReference type="ARBA" id="ARBA00023136"/>
    </source>
</evidence>
<keyword evidence="7" id="KW-1185">Reference proteome</keyword>
<dbReference type="GO" id="GO:0005524">
    <property type="term" value="F:ATP binding"/>
    <property type="evidence" value="ECO:0007669"/>
    <property type="project" value="UniProtKB-KW"/>
</dbReference>
<dbReference type="GO" id="GO:0005886">
    <property type="term" value="C:plasma membrane"/>
    <property type="evidence" value="ECO:0007669"/>
    <property type="project" value="TreeGrafter"/>
</dbReference>
<keyword evidence="5" id="KW-0675">Receptor</keyword>
<dbReference type="PROSITE" id="PS51550">
    <property type="entry name" value="EPH_LBD"/>
    <property type="match status" value="1"/>
</dbReference>
<dbReference type="GeneID" id="116301878"/>
<organism evidence="7 8">
    <name type="scientific">Actinia tenebrosa</name>
    <name type="common">Australian red waratah sea anemone</name>
    <dbReference type="NCBI Taxonomy" id="6105"/>
    <lineage>
        <taxon>Eukaryota</taxon>
        <taxon>Metazoa</taxon>
        <taxon>Cnidaria</taxon>
        <taxon>Anthozoa</taxon>
        <taxon>Hexacorallia</taxon>
        <taxon>Actiniaria</taxon>
        <taxon>Actiniidae</taxon>
        <taxon>Actinia</taxon>
    </lineage>
</organism>
<evidence type="ECO:0000259" key="6">
    <source>
        <dbReference type="PROSITE" id="PS51550"/>
    </source>
</evidence>
<accession>A0A6P8IJI6</accession>